<dbReference type="EMBL" id="JAJJMB010014053">
    <property type="protein sequence ID" value="KAI3863056.1"/>
    <property type="molecule type" value="Genomic_DNA"/>
</dbReference>
<feature type="compositionally biased region" description="Low complexity" evidence="3">
    <location>
        <begin position="214"/>
        <end position="225"/>
    </location>
</feature>
<dbReference type="AlphaFoldDB" id="A0AAD4S525"/>
<feature type="compositionally biased region" description="Low complexity" evidence="3">
    <location>
        <begin position="171"/>
        <end position="189"/>
    </location>
</feature>
<feature type="compositionally biased region" description="Pro residues" evidence="3">
    <location>
        <begin position="343"/>
        <end position="370"/>
    </location>
</feature>
<dbReference type="InterPro" id="IPR027643">
    <property type="entry name" value="Formin-like_plant"/>
</dbReference>
<protein>
    <recommendedName>
        <fullName evidence="2">Formin-like protein</fullName>
    </recommendedName>
</protein>
<dbReference type="PANTHER" id="PTHR23213">
    <property type="entry name" value="FORMIN-RELATED"/>
    <property type="match status" value="1"/>
</dbReference>
<dbReference type="GO" id="GO:0051015">
    <property type="term" value="F:actin filament binding"/>
    <property type="evidence" value="ECO:0007669"/>
    <property type="project" value="InterPro"/>
</dbReference>
<evidence type="ECO:0000256" key="1">
    <source>
        <dbReference type="ARBA" id="ARBA00025793"/>
    </source>
</evidence>
<feature type="compositionally biased region" description="Polar residues" evidence="3">
    <location>
        <begin position="319"/>
        <end position="338"/>
    </location>
</feature>
<dbReference type="InterPro" id="IPR015425">
    <property type="entry name" value="FH2_Formin"/>
</dbReference>
<evidence type="ECO:0000259" key="5">
    <source>
        <dbReference type="PROSITE" id="PS51444"/>
    </source>
</evidence>
<keyword evidence="7" id="KW-1185">Reference proteome</keyword>
<comment type="caution">
    <text evidence="6">The sequence shown here is derived from an EMBL/GenBank/DDBJ whole genome shotgun (WGS) entry which is preliminary data.</text>
</comment>
<organism evidence="6 7">
    <name type="scientific">Papaver atlanticum</name>
    <dbReference type="NCBI Taxonomy" id="357466"/>
    <lineage>
        <taxon>Eukaryota</taxon>
        <taxon>Viridiplantae</taxon>
        <taxon>Streptophyta</taxon>
        <taxon>Embryophyta</taxon>
        <taxon>Tracheophyta</taxon>
        <taxon>Spermatophyta</taxon>
        <taxon>Magnoliopsida</taxon>
        <taxon>Ranunculales</taxon>
        <taxon>Papaveraceae</taxon>
        <taxon>Papaveroideae</taxon>
        <taxon>Papaver</taxon>
    </lineage>
</organism>
<evidence type="ECO:0000256" key="2">
    <source>
        <dbReference type="RuleBase" id="RU361260"/>
    </source>
</evidence>
<feature type="region of interest" description="Disordered" evidence="3">
    <location>
        <begin position="292"/>
        <end position="450"/>
    </location>
</feature>
<accession>A0AAD4S525</accession>
<evidence type="ECO:0000313" key="7">
    <source>
        <dbReference type="Proteomes" id="UP001202328"/>
    </source>
</evidence>
<dbReference type="Gene3D" id="1.20.58.2220">
    <property type="entry name" value="Formin, FH2 domain"/>
    <property type="match status" value="1"/>
</dbReference>
<proteinExistence type="inferred from homology"/>
<gene>
    <name evidence="6" type="ORF">MKW98_015514</name>
</gene>
<dbReference type="GO" id="GO:0045010">
    <property type="term" value="P:actin nucleation"/>
    <property type="evidence" value="ECO:0007669"/>
    <property type="project" value="InterPro"/>
</dbReference>
<feature type="compositionally biased region" description="Low complexity" evidence="3">
    <location>
        <begin position="306"/>
        <end position="318"/>
    </location>
</feature>
<dbReference type="Pfam" id="PF02181">
    <property type="entry name" value="FH2"/>
    <property type="match status" value="1"/>
</dbReference>
<feature type="compositionally biased region" description="Pro residues" evidence="3">
    <location>
        <begin position="413"/>
        <end position="427"/>
    </location>
</feature>
<dbReference type="SUPFAM" id="SSF101447">
    <property type="entry name" value="Formin homology 2 domain (FH2 domain)"/>
    <property type="match status" value="1"/>
</dbReference>
<evidence type="ECO:0000256" key="3">
    <source>
        <dbReference type="SAM" id="MobiDB-lite"/>
    </source>
</evidence>
<sequence>MDMTRAIVVRIFVVLVCILGTTCAQGRKGTGNSEFLPSDEDSSSSYLDEDTVENLWVNCRLHNMQMQETYGRFDLCFPEDFPIGSDSGNQVLTKQNLHKTISLLPLEMKQDLLDCLQKHSIACQMSGEEDDSNTWYTKYLQPVLEWSAASRRFLAADSLVIGASAAPSPSPGVQSSRSGPSRSPGHSSGKQIVSPSGSNAQHSDGAHSPKKPQSKSSSPSKKQNNQKSIAVAISVTAATTFIFAALLFCCYQKCRKSYSGDGLKDDRPLLTLSLSDFSVGSSQKSSTYVKKDKFGSLSSGNRHGRSSSMDSNLSIDSDTLNTDAPLSGYTASGGTVPSHSHLKPPPGRVIPSPPGSALPPPPGRPSPPLPGSAVPPSTGKPPPGPPPPPPRATPPPGPPSPPPPKASGLKPGSRPPPPPISTGPRPRPSGVTKVPEPPSKEYGVQDESEAPKTKLKPFFWDKVLANPDHSMVWHQINSGSFQFNEEMIENLFGYNATEKSKNDRKKELAAQDPSTQFIQIIDPKKAQNLSILLRALNVTTEEVCDALTQGNELPVELLQTLLKMAPTADEELKLRLFNGEISQLGPAERFLKVLVEIPFAFKRMDSLLFMISLEEEVTGVKESLETLEIACTELRNSRLFLKLLEAVLKTGNRMNDGTFRGRAQAFKLDTLLKLSDVKGTDGKTTLLQFVVQEIIRSEGRRAMRATRESLSTSSVQSEDFMEDESPVTVEKYRSRGLQVVSGLSNELENVKKAAVLDADGIANTVLKLGMALSRSKEFLSKELKDFNDDAGFLQSLQSFIKNAEGDVTWMVEEEKRIMAKVKSTADYFHGHAGKDEGLRLFVIVRDFLIMLDKSCKDVKETSNYRQSRMQMNKDSPSPSPRTQPSPDLQQRFFPAITERRMNNSSSDEDD</sequence>
<dbReference type="InterPro" id="IPR042201">
    <property type="entry name" value="FH2_Formin_sf"/>
</dbReference>
<feature type="region of interest" description="Disordered" evidence="3">
    <location>
        <begin position="861"/>
        <end position="910"/>
    </location>
</feature>
<dbReference type="PRINTS" id="PR01217">
    <property type="entry name" value="PRICHEXTENSN"/>
</dbReference>
<feature type="compositionally biased region" description="Polar residues" evidence="3">
    <location>
        <begin position="863"/>
        <end position="874"/>
    </location>
</feature>
<dbReference type="SMART" id="SM00498">
    <property type="entry name" value="FH2"/>
    <property type="match status" value="1"/>
</dbReference>
<dbReference type="PROSITE" id="PS51444">
    <property type="entry name" value="FH2"/>
    <property type="match status" value="1"/>
</dbReference>
<dbReference type="PANTHER" id="PTHR23213:SF269">
    <property type="entry name" value="FORMIN-LIKE PROTEIN 5"/>
    <property type="match status" value="1"/>
</dbReference>
<comment type="similarity">
    <text evidence="1">Belongs to the formin-like family. Class-I subfamily.</text>
</comment>
<name>A0AAD4S525_9MAGN</name>
<evidence type="ECO:0000313" key="6">
    <source>
        <dbReference type="EMBL" id="KAI3863056.1"/>
    </source>
</evidence>
<feature type="signal peptide" evidence="4">
    <location>
        <begin position="1"/>
        <end position="24"/>
    </location>
</feature>
<feature type="chain" id="PRO_5042126871" description="Formin-like protein" evidence="4">
    <location>
        <begin position="25"/>
        <end position="910"/>
    </location>
</feature>
<feature type="domain" description="FH2" evidence="5">
    <location>
        <begin position="445"/>
        <end position="877"/>
    </location>
</feature>
<dbReference type="Proteomes" id="UP001202328">
    <property type="component" value="Unassembled WGS sequence"/>
</dbReference>
<evidence type="ECO:0000256" key="4">
    <source>
        <dbReference type="SAM" id="SignalP"/>
    </source>
</evidence>
<feature type="compositionally biased region" description="Pro residues" evidence="3">
    <location>
        <begin position="378"/>
        <end position="405"/>
    </location>
</feature>
<reference evidence="6" key="1">
    <citation type="submission" date="2022-04" db="EMBL/GenBank/DDBJ databases">
        <title>A functionally conserved STORR gene fusion in Papaver species that diverged 16.8 million years ago.</title>
        <authorList>
            <person name="Catania T."/>
        </authorList>
    </citation>
    <scope>NUCLEOTIDE SEQUENCE</scope>
    <source>
        <strain evidence="6">S-188037</strain>
    </source>
</reference>
<keyword evidence="4" id="KW-0732">Signal</keyword>
<feature type="region of interest" description="Disordered" evidence="3">
    <location>
        <begin position="165"/>
        <end position="225"/>
    </location>
</feature>
<feature type="compositionally biased region" description="Polar residues" evidence="3">
    <location>
        <begin position="190"/>
        <end position="202"/>
    </location>
</feature>